<dbReference type="eggNOG" id="COG0697">
    <property type="taxonomic scope" value="Bacteria"/>
</dbReference>
<dbReference type="OrthoDB" id="9812547at2"/>
<sequence>MSDGSTPAATAVASPAAGASLDPRVMIPLALLTLYVVWGSTYLGILFALESYPPFLLAGMRFLGAGVAMYAFLRWRGHATPTRLQWRNAAITGVLLLGFGNGLVCFAEERVSSGIAAVAVSSMPLFAAAFSGMYGQWPTRREIVGLLVGFAGVVVLNLGSSLSGERIGAIALLTAAAAWAFGSVWSKRQEMPAGPMNTAAQMLCASVALLLVGFGTGEALPASPTLKSTLALVYLALFGSILAFSAYLYVLKHARPAVATSYAYVNPPVAVLFGVLLAGEVVGPWDMLGMVVILAGVAVITLGGQAKRGSRVRTA</sequence>
<dbReference type="InterPro" id="IPR000620">
    <property type="entry name" value="EamA_dom"/>
</dbReference>
<dbReference type="PANTHER" id="PTHR32322:SF2">
    <property type="entry name" value="EAMA DOMAIN-CONTAINING PROTEIN"/>
    <property type="match status" value="1"/>
</dbReference>
<protein>
    <submittedName>
        <fullName evidence="8">Membrane protein</fullName>
    </submittedName>
</protein>
<dbReference type="GO" id="GO:0016020">
    <property type="term" value="C:membrane"/>
    <property type="evidence" value="ECO:0007669"/>
    <property type="project" value="UniProtKB-SubCell"/>
</dbReference>
<feature type="transmembrane region" description="Helical" evidence="6">
    <location>
        <begin position="85"/>
        <end position="104"/>
    </location>
</feature>
<accession>A0A0A0F5P1</accession>
<evidence type="ECO:0000313" key="8">
    <source>
        <dbReference type="EMBL" id="KGM57805.1"/>
    </source>
</evidence>
<evidence type="ECO:0000256" key="4">
    <source>
        <dbReference type="ARBA" id="ARBA00022989"/>
    </source>
</evidence>
<feature type="transmembrane region" description="Helical" evidence="6">
    <location>
        <begin position="262"/>
        <end position="279"/>
    </location>
</feature>
<dbReference type="EMBL" id="AVPT01000001">
    <property type="protein sequence ID" value="KGM57805.1"/>
    <property type="molecule type" value="Genomic_DNA"/>
</dbReference>
<dbReference type="AlphaFoldDB" id="A0A0A0F5P1"/>
<feature type="domain" description="EamA" evidence="7">
    <location>
        <begin position="167"/>
        <end position="301"/>
    </location>
</feature>
<evidence type="ECO:0000256" key="2">
    <source>
        <dbReference type="ARBA" id="ARBA00007362"/>
    </source>
</evidence>
<evidence type="ECO:0000313" key="9">
    <source>
        <dbReference type="Proteomes" id="UP000029989"/>
    </source>
</evidence>
<keyword evidence="9" id="KW-1185">Reference proteome</keyword>
<dbReference type="InterPro" id="IPR037185">
    <property type="entry name" value="EmrE-like"/>
</dbReference>
<dbReference type="PANTHER" id="PTHR32322">
    <property type="entry name" value="INNER MEMBRANE TRANSPORTER"/>
    <property type="match status" value="1"/>
</dbReference>
<feature type="transmembrane region" description="Helical" evidence="6">
    <location>
        <begin position="29"/>
        <end position="49"/>
    </location>
</feature>
<dbReference type="SUPFAM" id="SSF103481">
    <property type="entry name" value="Multidrug resistance efflux transporter EmrE"/>
    <property type="match status" value="2"/>
</dbReference>
<proteinExistence type="inferred from homology"/>
<feature type="transmembrane region" description="Helical" evidence="6">
    <location>
        <begin position="110"/>
        <end position="131"/>
    </location>
</feature>
<evidence type="ECO:0000256" key="5">
    <source>
        <dbReference type="ARBA" id="ARBA00023136"/>
    </source>
</evidence>
<evidence type="ECO:0000256" key="1">
    <source>
        <dbReference type="ARBA" id="ARBA00004141"/>
    </source>
</evidence>
<dbReference type="STRING" id="913325.N799_01180"/>
<dbReference type="Pfam" id="PF00892">
    <property type="entry name" value="EamA"/>
    <property type="match status" value="2"/>
</dbReference>
<feature type="transmembrane region" description="Helical" evidence="6">
    <location>
        <begin position="55"/>
        <end position="73"/>
    </location>
</feature>
<feature type="transmembrane region" description="Helical" evidence="6">
    <location>
        <begin position="229"/>
        <end position="250"/>
    </location>
</feature>
<feature type="transmembrane region" description="Helical" evidence="6">
    <location>
        <begin position="167"/>
        <end position="186"/>
    </location>
</feature>
<gene>
    <name evidence="8" type="ORF">N799_01180</name>
</gene>
<comment type="subcellular location">
    <subcellularLocation>
        <location evidence="1">Membrane</location>
        <topology evidence="1">Multi-pass membrane protein</topology>
    </subcellularLocation>
</comment>
<dbReference type="RefSeq" id="WP_036206512.1">
    <property type="nucleotide sequence ID" value="NZ_AVPT01000001.1"/>
</dbReference>
<keyword evidence="5 6" id="KW-0472">Membrane</keyword>
<evidence type="ECO:0000256" key="6">
    <source>
        <dbReference type="SAM" id="Phobius"/>
    </source>
</evidence>
<feature type="transmembrane region" description="Helical" evidence="6">
    <location>
        <begin position="285"/>
        <end position="304"/>
    </location>
</feature>
<feature type="transmembrane region" description="Helical" evidence="6">
    <location>
        <begin position="143"/>
        <end position="161"/>
    </location>
</feature>
<dbReference type="InterPro" id="IPR050638">
    <property type="entry name" value="AA-Vitamin_Transporters"/>
</dbReference>
<comment type="similarity">
    <text evidence="2">Belongs to the EamA transporter family.</text>
</comment>
<dbReference type="Proteomes" id="UP000029989">
    <property type="component" value="Unassembled WGS sequence"/>
</dbReference>
<evidence type="ECO:0000259" key="7">
    <source>
        <dbReference type="Pfam" id="PF00892"/>
    </source>
</evidence>
<comment type="caution">
    <text evidence="8">The sequence shown here is derived from an EMBL/GenBank/DDBJ whole genome shotgun (WGS) entry which is preliminary data.</text>
</comment>
<keyword evidence="3 6" id="KW-0812">Transmembrane</keyword>
<dbReference type="Gene3D" id="1.10.3730.20">
    <property type="match status" value="1"/>
</dbReference>
<dbReference type="NCBIfam" id="NF008432">
    <property type="entry name" value="PRK11272.1"/>
    <property type="match status" value="1"/>
</dbReference>
<name>A0A0A0F5P1_9GAMM</name>
<keyword evidence="4 6" id="KW-1133">Transmembrane helix</keyword>
<feature type="domain" description="EamA" evidence="7">
    <location>
        <begin position="29"/>
        <end position="157"/>
    </location>
</feature>
<reference evidence="8 9" key="1">
    <citation type="journal article" date="2015" name="Stand. Genomic Sci.">
        <title>Genomic information of the arsenic-resistant bacterium Lysobacter arseniciresistens type strain ZS79(T) and comparison of Lysobacter draft genomes.</title>
        <authorList>
            <person name="Liu L."/>
            <person name="Zhang S."/>
            <person name="Luo M."/>
            <person name="Wang G."/>
        </authorList>
    </citation>
    <scope>NUCLEOTIDE SEQUENCE [LARGE SCALE GENOMIC DNA]</scope>
    <source>
        <strain evidence="8 9">ZS79</strain>
    </source>
</reference>
<organism evidence="8 9">
    <name type="scientific">Lysobacter arseniciresistens ZS79</name>
    <dbReference type="NCBI Taxonomy" id="913325"/>
    <lineage>
        <taxon>Bacteria</taxon>
        <taxon>Pseudomonadati</taxon>
        <taxon>Pseudomonadota</taxon>
        <taxon>Gammaproteobacteria</taxon>
        <taxon>Lysobacterales</taxon>
        <taxon>Lysobacteraceae</taxon>
        <taxon>Novilysobacter</taxon>
    </lineage>
</organism>
<evidence type="ECO:0000256" key="3">
    <source>
        <dbReference type="ARBA" id="ARBA00022692"/>
    </source>
</evidence>